<dbReference type="Gene3D" id="3.30.565.10">
    <property type="entry name" value="Histidine kinase-like ATPase, C-terminal domain"/>
    <property type="match status" value="1"/>
</dbReference>
<keyword evidence="5" id="KW-0812">Transmembrane</keyword>
<gene>
    <name evidence="7" type="ORF">Q8A49_16505</name>
</gene>
<dbReference type="CDD" id="cd16917">
    <property type="entry name" value="HATPase_UhpB-NarQ-NarX-like"/>
    <property type="match status" value="1"/>
</dbReference>
<organism evidence="7 8">
    <name type="scientific">Nocardiopsis tropica</name>
    <dbReference type="NCBI Taxonomy" id="109330"/>
    <lineage>
        <taxon>Bacteria</taxon>
        <taxon>Bacillati</taxon>
        <taxon>Actinomycetota</taxon>
        <taxon>Actinomycetes</taxon>
        <taxon>Streptosporangiales</taxon>
        <taxon>Nocardiopsidaceae</taxon>
        <taxon>Nocardiopsis</taxon>
    </lineage>
</organism>
<sequence length="443" mass="46926">MSDVAEAVAERAGDGGADGEGRPAAGKDPGGERHAWDLGGWWDLYFTSTMLGMVLLALVSGDPDGRWLPASLTAGVIVVYYAYGRRLLLLDGSDWDLPRSLVLSALLLLCILPAVLLNPDLTFMLIAVAPLCFMTCGSAVAVPTVAAVLLLPGPVRGLAGTEEWNTVLVTALVNGAIVGYALWFGRWFELIVEQSYERSELIAELRASRSEAVRLSEESGAMVEREHLAREMHDTLAQGLTSIVALTQAVESELDSDPATARRHLALMRETAAENLAEARAMVAARQPAPFAAGDLEAVLARITARLGDELAVTARSRVEGVPAPLTNDLQICLLRTAQEALSNVRRHSGARRVEVVLGYTEACVELTVSDDGRGFVPGEVSAGRGLANMGHRAASVGGTLDVEAVPGSGTTVRMSLPSTGASVPGRTLTDPPSHETHEERIP</sequence>
<feature type="region of interest" description="Disordered" evidence="4">
    <location>
        <begin position="406"/>
        <end position="443"/>
    </location>
</feature>
<dbReference type="InterPro" id="IPR036890">
    <property type="entry name" value="HATPase_C_sf"/>
</dbReference>
<dbReference type="InterPro" id="IPR011712">
    <property type="entry name" value="Sig_transdc_His_kin_sub3_dim/P"/>
</dbReference>
<feature type="compositionally biased region" description="Basic and acidic residues" evidence="4">
    <location>
        <begin position="433"/>
        <end position="443"/>
    </location>
</feature>
<protein>
    <submittedName>
        <fullName evidence="7">Sensor histidine kinase</fullName>
    </submittedName>
</protein>
<evidence type="ECO:0000256" key="2">
    <source>
        <dbReference type="ARBA" id="ARBA00022777"/>
    </source>
</evidence>
<dbReference type="EMBL" id="JAUUCC010000039">
    <property type="protein sequence ID" value="MEE2052101.1"/>
    <property type="molecule type" value="Genomic_DNA"/>
</dbReference>
<dbReference type="PROSITE" id="PS50109">
    <property type="entry name" value="HIS_KIN"/>
    <property type="match status" value="1"/>
</dbReference>
<name>A0ABU7KS22_9ACTN</name>
<evidence type="ECO:0000313" key="7">
    <source>
        <dbReference type="EMBL" id="MEE2052101.1"/>
    </source>
</evidence>
<proteinExistence type="predicted"/>
<keyword evidence="5" id="KW-0472">Membrane</keyword>
<dbReference type="SUPFAM" id="SSF55874">
    <property type="entry name" value="ATPase domain of HSP90 chaperone/DNA topoisomerase II/histidine kinase"/>
    <property type="match status" value="1"/>
</dbReference>
<keyword evidence="2 7" id="KW-0418">Kinase</keyword>
<dbReference type="InterPro" id="IPR017205">
    <property type="entry name" value="Sig_transdc_His_kinase_ChrS"/>
</dbReference>
<feature type="domain" description="Histidine kinase" evidence="6">
    <location>
        <begin position="334"/>
        <end position="421"/>
    </location>
</feature>
<evidence type="ECO:0000256" key="4">
    <source>
        <dbReference type="SAM" id="MobiDB-lite"/>
    </source>
</evidence>
<keyword evidence="5" id="KW-1133">Transmembrane helix</keyword>
<dbReference type="RefSeq" id="WP_330159137.1">
    <property type="nucleotide sequence ID" value="NZ_BAAAJA010000007.1"/>
</dbReference>
<feature type="compositionally biased region" description="Polar residues" evidence="4">
    <location>
        <begin position="409"/>
        <end position="422"/>
    </location>
</feature>
<evidence type="ECO:0000256" key="5">
    <source>
        <dbReference type="SAM" id="Phobius"/>
    </source>
</evidence>
<dbReference type="InterPro" id="IPR050482">
    <property type="entry name" value="Sensor_HK_TwoCompSys"/>
</dbReference>
<dbReference type="Pfam" id="PF07730">
    <property type="entry name" value="HisKA_3"/>
    <property type="match status" value="1"/>
</dbReference>
<evidence type="ECO:0000313" key="8">
    <source>
        <dbReference type="Proteomes" id="UP001348641"/>
    </source>
</evidence>
<evidence type="ECO:0000256" key="3">
    <source>
        <dbReference type="ARBA" id="ARBA00023012"/>
    </source>
</evidence>
<reference evidence="7 8" key="1">
    <citation type="submission" date="2023-07" db="EMBL/GenBank/DDBJ databases">
        <authorList>
            <person name="Girao M."/>
            <person name="Carvalho M.F."/>
        </authorList>
    </citation>
    <scope>NUCLEOTIDE SEQUENCE [LARGE SCALE GENOMIC DNA]</scope>
    <source>
        <strain evidence="7 8">66/93</strain>
    </source>
</reference>
<comment type="caution">
    <text evidence="7">The sequence shown here is derived from an EMBL/GenBank/DDBJ whole genome shotgun (WGS) entry which is preliminary data.</text>
</comment>
<feature type="region of interest" description="Disordered" evidence="4">
    <location>
        <begin position="10"/>
        <end position="31"/>
    </location>
</feature>
<feature type="transmembrane region" description="Helical" evidence="5">
    <location>
        <begin position="164"/>
        <end position="185"/>
    </location>
</feature>
<accession>A0ABU7KS22</accession>
<evidence type="ECO:0000256" key="1">
    <source>
        <dbReference type="ARBA" id="ARBA00022679"/>
    </source>
</evidence>
<feature type="transmembrane region" description="Helical" evidence="5">
    <location>
        <begin position="42"/>
        <end position="61"/>
    </location>
</feature>
<dbReference type="InterPro" id="IPR003594">
    <property type="entry name" value="HATPase_dom"/>
</dbReference>
<dbReference type="Gene3D" id="1.20.5.1930">
    <property type="match status" value="1"/>
</dbReference>
<keyword evidence="1" id="KW-0808">Transferase</keyword>
<dbReference type="PANTHER" id="PTHR24421">
    <property type="entry name" value="NITRATE/NITRITE SENSOR PROTEIN NARX-RELATED"/>
    <property type="match status" value="1"/>
</dbReference>
<keyword evidence="3" id="KW-0902">Two-component regulatory system</keyword>
<dbReference type="SMART" id="SM00387">
    <property type="entry name" value="HATPase_c"/>
    <property type="match status" value="1"/>
</dbReference>
<evidence type="ECO:0000259" key="6">
    <source>
        <dbReference type="PROSITE" id="PS50109"/>
    </source>
</evidence>
<dbReference type="GO" id="GO:0016301">
    <property type="term" value="F:kinase activity"/>
    <property type="evidence" value="ECO:0007669"/>
    <property type="project" value="UniProtKB-KW"/>
</dbReference>
<dbReference type="Pfam" id="PF02518">
    <property type="entry name" value="HATPase_c"/>
    <property type="match status" value="1"/>
</dbReference>
<dbReference type="Proteomes" id="UP001348641">
    <property type="component" value="Unassembled WGS sequence"/>
</dbReference>
<dbReference type="PIRSF" id="PIRSF037434">
    <property type="entry name" value="STHK_ChrS"/>
    <property type="match status" value="1"/>
</dbReference>
<feature type="transmembrane region" description="Helical" evidence="5">
    <location>
        <begin position="67"/>
        <end position="84"/>
    </location>
</feature>
<dbReference type="InterPro" id="IPR005467">
    <property type="entry name" value="His_kinase_dom"/>
</dbReference>
<dbReference type="PANTHER" id="PTHR24421:SF62">
    <property type="entry name" value="SENSORY TRANSDUCTION HISTIDINE KINASE"/>
    <property type="match status" value="1"/>
</dbReference>
<feature type="transmembrane region" description="Helical" evidence="5">
    <location>
        <begin position="123"/>
        <end position="152"/>
    </location>
</feature>
<feature type="transmembrane region" description="Helical" evidence="5">
    <location>
        <begin position="96"/>
        <end position="117"/>
    </location>
</feature>